<name>A0A9D7SUV7_9BACT</name>
<dbReference type="Pfam" id="PF20243">
    <property type="entry name" value="MbnP"/>
    <property type="match status" value="1"/>
</dbReference>
<dbReference type="EMBL" id="JADKGY010000001">
    <property type="protein sequence ID" value="MBK9981379.1"/>
    <property type="molecule type" value="Genomic_DNA"/>
</dbReference>
<evidence type="ECO:0000259" key="1">
    <source>
        <dbReference type="Pfam" id="PF20243"/>
    </source>
</evidence>
<sequence length="244" mass="26963">MKIQALCLSVLLLIGLNSCKKDTGGTLTLHFKAFYDGQSLRMFDTKPFTNPEQVQFTHLSFMVSDLQLLDQSAKVNLKDVELVDLSFDDANSADGGYTITIDNLPAKSYSGLSFGIGVPADMNSKKPADYPSSSPLSNSSYYWVAWDSFIFMKTEGRIDTIGNGSFDTGFAFHTGTDNLYRIVMANIPILIEDGKNKNIDIDLDYKKVLDGIDIKSNPQNHNPKDSLQIKVLVQNLSNALTLVQ</sequence>
<dbReference type="AlphaFoldDB" id="A0A9D7SUV7"/>
<gene>
    <name evidence="2" type="ORF">IPP15_02965</name>
</gene>
<protein>
    <recommendedName>
        <fullName evidence="1">Copper-binding protein MbnP-like domain-containing protein</fullName>
    </recommendedName>
</protein>
<evidence type="ECO:0000313" key="3">
    <source>
        <dbReference type="Proteomes" id="UP000808337"/>
    </source>
</evidence>
<reference evidence="2 3" key="1">
    <citation type="submission" date="2020-10" db="EMBL/GenBank/DDBJ databases">
        <title>Connecting structure to function with the recovery of over 1000 high-quality activated sludge metagenome-assembled genomes encoding full-length rRNA genes using long-read sequencing.</title>
        <authorList>
            <person name="Singleton C.M."/>
            <person name="Petriglieri F."/>
            <person name="Kristensen J.M."/>
            <person name="Kirkegaard R.H."/>
            <person name="Michaelsen T.Y."/>
            <person name="Andersen M.H."/>
            <person name="Karst S.M."/>
            <person name="Dueholm M.S."/>
            <person name="Nielsen P.H."/>
            <person name="Albertsen M."/>
        </authorList>
    </citation>
    <scope>NUCLEOTIDE SEQUENCE [LARGE SCALE GENOMIC DNA]</scope>
    <source>
        <strain evidence="2">Ribe_18-Q3-R11-54_MAXAC.273</strain>
    </source>
</reference>
<accession>A0A9D7SUV7</accession>
<organism evidence="2 3">
    <name type="scientific">Candidatus Opimibacter skivensis</name>
    <dbReference type="NCBI Taxonomy" id="2982028"/>
    <lineage>
        <taxon>Bacteria</taxon>
        <taxon>Pseudomonadati</taxon>
        <taxon>Bacteroidota</taxon>
        <taxon>Saprospiria</taxon>
        <taxon>Saprospirales</taxon>
        <taxon>Saprospiraceae</taxon>
        <taxon>Candidatus Opimibacter</taxon>
    </lineage>
</organism>
<feature type="domain" description="Copper-binding protein MbnP-like" evidence="1">
    <location>
        <begin position="25"/>
        <end position="220"/>
    </location>
</feature>
<evidence type="ECO:0000313" key="2">
    <source>
        <dbReference type="EMBL" id="MBK9981379.1"/>
    </source>
</evidence>
<dbReference type="InterPro" id="IPR046863">
    <property type="entry name" value="MbnP-like_dom"/>
</dbReference>
<dbReference type="Proteomes" id="UP000808337">
    <property type="component" value="Unassembled WGS sequence"/>
</dbReference>
<comment type="caution">
    <text evidence="2">The sequence shown here is derived from an EMBL/GenBank/DDBJ whole genome shotgun (WGS) entry which is preliminary data.</text>
</comment>
<proteinExistence type="predicted"/>